<dbReference type="AlphaFoldDB" id="A0A930VF52"/>
<dbReference type="EMBL" id="JADKPN010000015">
    <property type="protein sequence ID" value="MBF4765408.1"/>
    <property type="molecule type" value="Genomic_DNA"/>
</dbReference>
<evidence type="ECO:0008006" key="3">
    <source>
        <dbReference type="Google" id="ProtNLM"/>
    </source>
</evidence>
<dbReference type="InterPro" id="IPR029063">
    <property type="entry name" value="SAM-dependent_MTases_sf"/>
</dbReference>
<keyword evidence="2" id="KW-1185">Reference proteome</keyword>
<reference evidence="1" key="1">
    <citation type="submission" date="2020-11" db="EMBL/GenBank/DDBJ databases">
        <title>Nocardioides sp. nov., isolated from Soil of Cynanchum wilfordii Hemsley rhizosphere.</title>
        <authorList>
            <person name="Lee J.-S."/>
            <person name="Suh M.K."/>
            <person name="Kim J.-S."/>
        </authorList>
    </citation>
    <scope>NUCLEOTIDE SEQUENCE</scope>
    <source>
        <strain evidence="1">KCTC 19275</strain>
    </source>
</reference>
<organism evidence="1 2">
    <name type="scientific">Nocardioides islandensis</name>
    <dbReference type="NCBI Taxonomy" id="433663"/>
    <lineage>
        <taxon>Bacteria</taxon>
        <taxon>Bacillati</taxon>
        <taxon>Actinomycetota</taxon>
        <taxon>Actinomycetes</taxon>
        <taxon>Propionibacteriales</taxon>
        <taxon>Nocardioidaceae</taxon>
        <taxon>Nocardioides</taxon>
    </lineage>
</organism>
<evidence type="ECO:0000313" key="2">
    <source>
        <dbReference type="Proteomes" id="UP000640489"/>
    </source>
</evidence>
<proteinExistence type="predicted"/>
<gene>
    <name evidence="1" type="ORF">ISU07_19940</name>
</gene>
<comment type="caution">
    <text evidence="1">The sequence shown here is derived from an EMBL/GenBank/DDBJ whole genome shotgun (WGS) entry which is preliminary data.</text>
</comment>
<accession>A0A930VF52</accession>
<dbReference type="Gene3D" id="3.40.50.150">
    <property type="entry name" value="Vaccinia Virus protein VP39"/>
    <property type="match status" value="1"/>
</dbReference>
<dbReference type="SUPFAM" id="SSF53335">
    <property type="entry name" value="S-adenosyl-L-methionine-dependent methyltransferases"/>
    <property type="match status" value="1"/>
</dbReference>
<name>A0A930VF52_9ACTN</name>
<evidence type="ECO:0000313" key="1">
    <source>
        <dbReference type="EMBL" id="MBF4765408.1"/>
    </source>
</evidence>
<dbReference type="RefSeq" id="WP_194708587.1">
    <property type="nucleotide sequence ID" value="NZ_JADKPN010000015.1"/>
</dbReference>
<protein>
    <recommendedName>
        <fullName evidence="3">Class I SAM-dependent methyltransferase</fullName>
    </recommendedName>
</protein>
<dbReference type="Proteomes" id="UP000640489">
    <property type="component" value="Unassembled WGS sequence"/>
</dbReference>
<sequence>MAAISGTTARRVARKLRTGQALGLANRLTALGRFYGDTDKLEHGYFPFYERHFRHLRLDKQVVYEIGVGGFESESPSGSLRIWRDYFLRSTLVGIDIVPKVIEWGDRVRFEQADQSSPADLARIVENNGAPMVVIDDGSHVGEHIWASFQFLWPLMASGAVYVIEDLSTSYYPDFGGGEPTPDGSALGLLRELLDSVQAQDVTFSDLMPDLGTRSAPRFEDVQEVAVYPGIAFIVKA</sequence>